<dbReference type="PROSITE" id="PS51833">
    <property type="entry name" value="HDOD"/>
    <property type="match status" value="1"/>
</dbReference>
<dbReference type="PANTHER" id="PTHR33525">
    <property type="match status" value="1"/>
</dbReference>
<dbReference type="Gene3D" id="1.10.3210.10">
    <property type="entry name" value="Hypothetical protein af1432"/>
    <property type="match status" value="1"/>
</dbReference>
<dbReference type="AlphaFoldDB" id="A1WIL7"/>
<feature type="region of interest" description="Disordered" evidence="1">
    <location>
        <begin position="1"/>
        <end position="40"/>
    </location>
</feature>
<feature type="compositionally biased region" description="Polar residues" evidence="1">
    <location>
        <begin position="16"/>
        <end position="29"/>
    </location>
</feature>
<dbReference type="InterPro" id="IPR052340">
    <property type="entry name" value="RNase_Y/CdgJ"/>
</dbReference>
<proteinExistence type="predicted"/>
<dbReference type="KEGG" id="vei:Veis_1719"/>
<dbReference type="SMART" id="SM00052">
    <property type="entry name" value="EAL"/>
    <property type="match status" value="1"/>
</dbReference>
<evidence type="ECO:0000259" key="2">
    <source>
        <dbReference type="PROSITE" id="PS51833"/>
    </source>
</evidence>
<reference evidence="4" key="1">
    <citation type="submission" date="2006-12" db="EMBL/GenBank/DDBJ databases">
        <title>Complete sequence of chromosome 1 of Verminephrobacter eiseniae EF01-2.</title>
        <authorList>
            <person name="Copeland A."/>
            <person name="Lucas S."/>
            <person name="Lapidus A."/>
            <person name="Barry K."/>
            <person name="Detter J.C."/>
            <person name="Glavina del Rio T."/>
            <person name="Dalin E."/>
            <person name="Tice H."/>
            <person name="Pitluck S."/>
            <person name="Chertkov O."/>
            <person name="Brettin T."/>
            <person name="Bruce D."/>
            <person name="Han C."/>
            <person name="Tapia R."/>
            <person name="Gilna P."/>
            <person name="Schmutz J."/>
            <person name="Larimer F."/>
            <person name="Land M."/>
            <person name="Hauser L."/>
            <person name="Kyrpides N."/>
            <person name="Kim E."/>
            <person name="Stahl D."/>
            <person name="Richardson P."/>
        </authorList>
    </citation>
    <scope>NUCLEOTIDE SEQUENCE [LARGE SCALE GENOMIC DNA]</scope>
    <source>
        <strain evidence="4">EF01-2</strain>
    </source>
</reference>
<dbReference type="EMBL" id="CP000542">
    <property type="protein sequence ID" value="ABM57474.1"/>
    <property type="molecule type" value="Genomic_DNA"/>
</dbReference>
<dbReference type="SUPFAM" id="SSF109604">
    <property type="entry name" value="HD-domain/PDEase-like"/>
    <property type="match status" value="1"/>
</dbReference>
<keyword evidence="4" id="KW-1185">Reference proteome</keyword>
<sequence length="448" mass="48411">MATRLRRSGIGAAPSPCTTADAMSSTPAQDTPVAASPAPEPVDENLAIIARQAIVNENREVYGYELFDRSTASDSRTAASDAALLFNALSYAGAEILVGKKTVFINCTHDSLSGAHLELIHPDKVVLEVPPLPYSTTPEDIQARIPTLHALRERGFRLAFDQQVLRRAYTQWLPLASFIKLDMQAIKPEFAGPLVQFTTQHSQATPIAEKVETAAQYELMRSLGVKLYQGYWFASPSLVKASTIRPTQAAIIELINLVRRQASTGAIENLLKKDPTLSFNLLRFINSSGFGLSCEITSFRHAVMILGLQRLFRWAALLMTTSRAGGAPPAVGQTAVVRGRLMELLAAELLPPEEVDNAFVVGVFSLLDTMLGVPMDKALDSVALPKSVVDALLHGSGIFAPFLALTMACESGDEVSFARSANALQLSNRQVNWAHLQALTWAEGLSAG</sequence>
<gene>
    <name evidence="3" type="ordered locus">Veis_1719</name>
</gene>
<evidence type="ECO:0000256" key="1">
    <source>
        <dbReference type="SAM" id="MobiDB-lite"/>
    </source>
</evidence>
<dbReference type="Pfam" id="PF08668">
    <property type="entry name" value="HDOD"/>
    <property type="match status" value="1"/>
</dbReference>
<dbReference type="InterPro" id="IPR013976">
    <property type="entry name" value="HDOD"/>
</dbReference>
<dbReference type="InterPro" id="IPR001633">
    <property type="entry name" value="EAL_dom"/>
</dbReference>
<feature type="domain" description="HDOD" evidence="2">
    <location>
        <begin position="244"/>
        <end position="430"/>
    </location>
</feature>
<evidence type="ECO:0000313" key="4">
    <source>
        <dbReference type="Proteomes" id="UP000000374"/>
    </source>
</evidence>
<evidence type="ECO:0000313" key="3">
    <source>
        <dbReference type="EMBL" id="ABM57474.1"/>
    </source>
</evidence>
<accession>A1WIL7</accession>
<dbReference type="Gene3D" id="3.20.20.450">
    <property type="entry name" value="EAL domain"/>
    <property type="match status" value="1"/>
</dbReference>
<dbReference type="InterPro" id="IPR014408">
    <property type="entry name" value="dGMP_Pdiesterase_EAL/HD-GYP"/>
</dbReference>
<dbReference type="eggNOG" id="COG3434">
    <property type="taxonomic scope" value="Bacteria"/>
</dbReference>
<protein>
    <submittedName>
        <fullName evidence="3">Diguanylate phosphodiesterase</fullName>
    </submittedName>
</protein>
<dbReference type="PANTHER" id="PTHR33525:SF4">
    <property type="entry name" value="CYCLIC DI-GMP PHOSPHODIESTERASE CDGJ"/>
    <property type="match status" value="1"/>
</dbReference>
<dbReference type="HOGENOM" id="CLU_044951_1_1_4"/>
<dbReference type="Pfam" id="PF00563">
    <property type="entry name" value="EAL"/>
    <property type="match status" value="1"/>
</dbReference>
<dbReference type="InterPro" id="IPR035919">
    <property type="entry name" value="EAL_sf"/>
</dbReference>
<organism evidence="3 4">
    <name type="scientific">Verminephrobacter eiseniae (strain EF01-2)</name>
    <dbReference type="NCBI Taxonomy" id="391735"/>
    <lineage>
        <taxon>Bacteria</taxon>
        <taxon>Pseudomonadati</taxon>
        <taxon>Pseudomonadota</taxon>
        <taxon>Betaproteobacteria</taxon>
        <taxon>Burkholderiales</taxon>
        <taxon>Comamonadaceae</taxon>
        <taxon>Verminephrobacter</taxon>
    </lineage>
</organism>
<name>A1WIL7_VEREI</name>
<dbReference type="Proteomes" id="UP000000374">
    <property type="component" value="Chromosome"/>
</dbReference>
<dbReference type="SUPFAM" id="SSF141868">
    <property type="entry name" value="EAL domain-like"/>
    <property type="match status" value="1"/>
</dbReference>
<dbReference type="STRING" id="391735.Veis_1719"/>
<dbReference type="PIRSF" id="PIRSF003180">
    <property type="entry name" value="DiGMPpdiest_YuxH"/>
    <property type="match status" value="1"/>
</dbReference>